<dbReference type="GO" id="GO:0042148">
    <property type="term" value="P:DNA strand invasion"/>
    <property type="evidence" value="ECO:0007669"/>
    <property type="project" value="TreeGrafter"/>
</dbReference>
<evidence type="ECO:0000313" key="4">
    <source>
        <dbReference type="EMBL" id="KAB0388739.1"/>
    </source>
</evidence>
<dbReference type="PANTHER" id="PTHR46457:SF1">
    <property type="entry name" value="DNA REPAIR PROTEIN RAD51 HOMOLOG 4"/>
    <property type="match status" value="1"/>
</dbReference>
<comment type="subcellular location">
    <subcellularLocation>
        <location evidence="1">Nucleus</location>
    </subcellularLocation>
</comment>
<evidence type="ECO:0000256" key="3">
    <source>
        <dbReference type="SAM" id="SignalP"/>
    </source>
</evidence>
<dbReference type="GO" id="GO:0033063">
    <property type="term" value="C:Rad51B-Rad51C-Rad51D-XRCC2 complex"/>
    <property type="evidence" value="ECO:0007669"/>
    <property type="project" value="TreeGrafter"/>
</dbReference>
<keyword evidence="5" id="KW-1185">Reference proteome</keyword>
<dbReference type="OrthoDB" id="336321at2759"/>
<sequence length="127" mass="13503">MLRILKHSIMLSAFPSCCGDSYSVGGESGSRKDRPRQLPAAHSTRLFGAQKRLELHSTFDVTGGPATLRPVLLAQFSAFPFSGTDLYEELKTSTAILSTGIGSLDNCLMLVGLYTGEVTGIVGGPPR</sequence>
<name>A0A643BLB6_BALPH</name>
<comment type="caution">
    <text evidence="4">The sequence shown here is derived from an EMBL/GenBank/DDBJ whole genome shotgun (WGS) entry which is preliminary data.</text>
</comment>
<dbReference type="GO" id="GO:0000723">
    <property type="term" value="P:telomere maintenance"/>
    <property type="evidence" value="ECO:0007669"/>
    <property type="project" value="TreeGrafter"/>
</dbReference>
<accession>A0A643BLB6</accession>
<evidence type="ECO:0000313" key="5">
    <source>
        <dbReference type="Proteomes" id="UP000437017"/>
    </source>
</evidence>
<reference evidence="4 5" key="1">
    <citation type="journal article" date="2019" name="PLoS ONE">
        <title>Genomic analyses reveal an absence of contemporary introgressive admixture between fin whales and blue whales, despite known hybrids.</title>
        <authorList>
            <person name="Westbury M.V."/>
            <person name="Petersen B."/>
            <person name="Lorenzen E.D."/>
        </authorList>
    </citation>
    <scope>NUCLEOTIDE SEQUENCE [LARGE SCALE GENOMIC DNA]</scope>
    <source>
        <strain evidence="4">FinWhale-01</strain>
    </source>
</reference>
<dbReference type="GO" id="GO:0008094">
    <property type="term" value="F:ATP-dependent activity, acting on DNA"/>
    <property type="evidence" value="ECO:0007669"/>
    <property type="project" value="TreeGrafter"/>
</dbReference>
<feature type="chain" id="PRO_5024850688" evidence="3">
    <location>
        <begin position="20"/>
        <end position="127"/>
    </location>
</feature>
<dbReference type="GO" id="GO:0005657">
    <property type="term" value="C:replication fork"/>
    <property type="evidence" value="ECO:0007669"/>
    <property type="project" value="TreeGrafter"/>
</dbReference>
<dbReference type="GO" id="GO:0003697">
    <property type="term" value="F:single-stranded DNA binding"/>
    <property type="evidence" value="ECO:0007669"/>
    <property type="project" value="TreeGrafter"/>
</dbReference>
<proteinExistence type="predicted"/>
<protein>
    <submittedName>
        <fullName evidence="4">Uncharacterized protein</fullName>
    </submittedName>
</protein>
<dbReference type="PANTHER" id="PTHR46457">
    <property type="entry name" value="DNA REPAIR PROTEIN RAD51 HOMOLOG 4"/>
    <property type="match status" value="1"/>
</dbReference>
<dbReference type="EMBL" id="SGJD01011956">
    <property type="protein sequence ID" value="KAB0388739.1"/>
    <property type="molecule type" value="Genomic_DNA"/>
</dbReference>
<dbReference type="InterPro" id="IPR051988">
    <property type="entry name" value="HRR_RAD51_Paralog"/>
</dbReference>
<dbReference type="GO" id="GO:0007131">
    <property type="term" value="P:reciprocal meiotic recombination"/>
    <property type="evidence" value="ECO:0007669"/>
    <property type="project" value="TreeGrafter"/>
</dbReference>
<keyword evidence="2" id="KW-0539">Nucleus</keyword>
<organism evidence="4 5">
    <name type="scientific">Balaenoptera physalus</name>
    <name type="common">Fin whale</name>
    <name type="synonym">Balaena physalus</name>
    <dbReference type="NCBI Taxonomy" id="9770"/>
    <lineage>
        <taxon>Eukaryota</taxon>
        <taxon>Metazoa</taxon>
        <taxon>Chordata</taxon>
        <taxon>Craniata</taxon>
        <taxon>Vertebrata</taxon>
        <taxon>Euteleostomi</taxon>
        <taxon>Mammalia</taxon>
        <taxon>Eutheria</taxon>
        <taxon>Laurasiatheria</taxon>
        <taxon>Artiodactyla</taxon>
        <taxon>Whippomorpha</taxon>
        <taxon>Cetacea</taxon>
        <taxon>Mysticeti</taxon>
        <taxon>Balaenopteridae</taxon>
        <taxon>Balaenoptera</taxon>
    </lineage>
</organism>
<dbReference type="AlphaFoldDB" id="A0A643BLB6"/>
<gene>
    <name evidence="4" type="ORF">E2I00_005258</name>
</gene>
<dbReference type="GO" id="GO:0000400">
    <property type="term" value="F:four-way junction DNA binding"/>
    <property type="evidence" value="ECO:0007669"/>
    <property type="project" value="TreeGrafter"/>
</dbReference>
<keyword evidence="3" id="KW-0732">Signal</keyword>
<dbReference type="Proteomes" id="UP000437017">
    <property type="component" value="Unassembled WGS sequence"/>
</dbReference>
<feature type="signal peptide" evidence="3">
    <location>
        <begin position="1"/>
        <end position="19"/>
    </location>
</feature>
<dbReference type="GO" id="GO:0000724">
    <property type="term" value="P:double-strand break repair via homologous recombination"/>
    <property type="evidence" value="ECO:0007669"/>
    <property type="project" value="TreeGrafter"/>
</dbReference>
<dbReference type="GO" id="GO:0005815">
    <property type="term" value="C:microtubule organizing center"/>
    <property type="evidence" value="ECO:0007669"/>
    <property type="project" value="TreeGrafter"/>
</dbReference>
<evidence type="ECO:0000256" key="1">
    <source>
        <dbReference type="ARBA" id="ARBA00004123"/>
    </source>
</evidence>
<evidence type="ECO:0000256" key="2">
    <source>
        <dbReference type="ARBA" id="ARBA00023242"/>
    </source>
</evidence>